<protein>
    <submittedName>
        <fullName evidence="4">Alpha/beta-hydrolase</fullName>
    </submittedName>
</protein>
<dbReference type="EMBL" id="KV425925">
    <property type="protein sequence ID" value="KZV97843.1"/>
    <property type="molecule type" value="Genomic_DNA"/>
</dbReference>
<proteinExistence type="predicted"/>
<dbReference type="InterPro" id="IPR050300">
    <property type="entry name" value="GDXG_lipolytic_enzyme"/>
</dbReference>
<evidence type="ECO:0000313" key="5">
    <source>
        <dbReference type="Proteomes" id="UP000077266"/>
    </source>
</evidence>
<dbReference type="SUPFAM" id="SSF53474">
    <property type="entry name" value="alpha/beta-Hydrolases"/>
    <property type="match status" value="1"/>
</dbReference>
<name>A0A165LHA3_EXIGL</name>
<evidence type="ECO:0000313" key="4">
    <source>
        <dbReference type="EMBL" id="KZV97843.1"/>
    </source>
</evidence>
<dbReference type="AlphaFoldDB" id="A0A165LHA3"/>
<dbReference type="Proteomes" id="UP000077266">
    <property type="component" value="Unassembled WGS sequence"/>
</dbReference>
<organism evidence="4 5">
    <name type="scientific">Exidia glandulosa HHB12029</name>
    <dbReference type="NCBI Taxonomy" id="1314781"/>
    <lineage>
        <taxon>Eukaryota</taxon>
        <taxon>Fungi</taxon>
        <taxon>Dikarya</taxon>
        <taxon>Basidiomycota</taxon>
        <taxon>Agaricomycotina</taxon>
        <taxon>Agaricomycetes</taxon>
        <taxon>Auriculariales</taxon>
        <taxon>Exidiaceae</taxon>
        <taxon>Exidia</taxon>
    </lineage>
</organism>
<dbReference type="InterPro" id="IPR029058">
    <property type="entry name" value="AB_hydrolase_fold"/>
</dbReference>
<sequence>MPVEGVSASALPTTTSHDLESSPPVAVDLDELYRVLDAPVEWPWYTKLWTYALGFLLQSTVSLLTTFWDWKLSFTHLPWRRPYRQKISLDTGRTGHCRLVVYYPQKPKVNAHPPGVVMHIHGGGWTICHPEIEHKIAQHLADELNTVVVAPDYKKAPWWPYPHALLQLHAVLKWIADNGLSTHPSLHPPFLVDSSRIALSGGSAGANLAASLSLLSSSANISIVGLALLYPLIDLSTPYPTKLARSGLAKSWVVLPPWFSRFILHAYIPPPRSAHDVLVSPLLADASRFPAAVAIATAGEDYLCEEGDQLARKLESAVKVKWRRFEAVGHGFDLLPTPYGLSRRRRNQQAIKEMWEMFVDTLRPVVQ</sequence>
<dbReference type="InterPro" id="IPR013094">
    <property type="entry name" value="AB_hydrolase_3"/>
</dbReference>
<evidence type="ECO:0000259" key="3">
    <source>
        <dbReference type="Pfam" id="PF07859"/>
    </source>
</evidence>
<dbReference type="Gene3D" id="3.40.50.1820">
    <property type="entry name" value="alpha/beta hydrolase"/>
    <property type="match status" value="1"/>
</dbReference>
<feature type="domain" description="Alpha/beta hydrolase fold-3" evidence="3">
    <location>
        <begin position="117"/>
        <end position="332"/>
    </location>
</feature>
<keyword evidence="1 4" id="KW-0378">Hydrolase</keyword>
<evidence type="ECO:0000256" key="2">
    <source>
        <dbReference type="SAM" id="MobiDB-lite"/>
    </source>
</evidence>
<dbReference type="GO" id="GO:0016787">
    <property type="term" value="F:hydrolase activity"/>
    <property type="evidence" value="ECO:0007669"/>
    <property type="project" value="UniProtKB-KW"/>
</dbReference>
<dbReference type="Pfam" id="PF07859">
    <property type="entry name" value="Abhydrolase_3"/>
    <property type="match status" value="1"/>
</dbReference>
<dbReference type="STRING" id="1314781.A0A165LHA3"/>
<dbReference type="PANTHER" id="PTHR48081">
    <property type="entry name" value="AB HYDROLASE SUPERFAMILY PROTEIN C4A8.06C"/>
    <property type="match status" value="1"/>
</dbReference>
<feature type="region of interest" description="Disordered" evidence="2">
    <location>
        <begin position="1"/>
        <end position="22"/>
    </location>
</feature>
<evidence type="ECO:0000256" key="1">
    <source>
        <dbReference type="ARBA" id="ARBA00022801"/>
    </source>
</evidence>
<dbReference type="OrthoDB" id="408631at2759"/>
<gene>
    <name evidence="4" type="ORF">EXIGLDRAFT_832591</name>
</gene>
<dbReference type="InParanoid" id="A0A165LHA3"/>
<keyword evidence="5" id="KW-1185">Reference proteome</keyword>
<accession>A0A165LHA3</accession>
<dbReference type="PANTHER" id="PTHR48081:SF8">
    <property type="entry name" value="ALPHA_BETA HYDROLASE FOLD-3 DOMAIN-CONTAINING PROTEIN-RELATED"/>
    <property type="match status" value="1"/>
</dbReference>
<reference evidence="4 5" key="1">
    <citation type="journal article" date="2016" name="Mol. Biol. Evol.">
        <title>Comparative Genomics of Early-Diverging Mushroom-Forming Fungi Provides Insights into the Origins of Lignocellulose Decay Capabilities.</title>
        <authorList>
            <person name="Nagy L.G."/>
            <person name="Riley R."/>
            <person name="Tritt A."/>
            <person name="Adam C."/>
            <person name="Daum C."/>
            <person name="Floudas D."/>
            <person name="Sun H."/>
            <person name="Yadav J.S."/>
            <person name="Pangilinan J."/>
            <person name="Larsson K.H."/>
            <person name="Matsuura K."/>
            <person name="Barry K."/>
            <person name="Labutti K."/>
            <person name="Kuo R."/>
            <person name="Ohm R.A."/>
            <person name="Bhattacharya S.S."/>
            <person name="Shirouzu T."/>
            <person name="Yoshinaga Y."/>
            <person name="Martin F.M."/>
            <person name="Grigoriev I.V."/>
            <person name="Hibbett D.S."/>
        </authorList>
    </citation>
    <scope>NUCLEOTIDE SEQUENCE [LARGE SCALE GENOMIC DNA]</scope>
    <source>
        <strain evidence="4 5">HHB12029</strain>
    </source>
</reference>